<comment type="pathway">
    <text evidence="7">Carbohydrate degradation; 2-deoxy-D-ribose 1-phosphate degradation; D-glyceraldehyde 3-phosphate and acetaldehyde from 2-deoxy-alpha-D-ribose 1-phosphate: step 2/2.</text>
</comment>
<dbReference type="AlphaFoldDB" id="A0A517P3V8"/>
<dbReference type="InterPro" id="IPR013785">
    <property type="entry name" value="Aldolase_TIM"/>
</dbReference>
<evidence type="ECO:0000256" key="7">
    <source>
        <dbReference type="HAMAP-Rule" id="MF_00114"/>
    </source>
</evidence>
<keyword evidence="3 7" id="KW-0456">Lyase</keyword>
<proteinExistence type="inferred from homology"/>
<dbReference type="PANTHER" id="PTHR10889:SF1">
    <property type="entry name" value="DEOXYRIBOSE-PHOSPHATE ALDOLASE"/>
    <property type="match status" value="1"/>
</dbReference>
<gene>
    <name evidence="8" type="primary">deoC2</name>
    <name evidence="7" type="synonym">deoC</name>
    <name evidence="8" type="ORF">CA12_01220</name>
</gene>
<dbReference type="SMART" id="SM01133">
    <property type="entry name" value="DeoC"/>
    <property type="match status" value="1"/>
</dbReference>
<dbReference type="EMBL" id="CP036265">
    <property type="protein sequence ID" value="QDT14054.1"/>
    <property type="molecule type" value="Genomic_DNA"/>
</dbReference>
<dbReference type="EC" id="4.1.2.4" evidence="7"/>
<feature type="active site" description="Proton donor/acceptor" evidence="7">
    <location>
        <position position="195"/>
    </location>
</feature>
<dbReference type="GO" id="GO:0016052">
    <property type="term" value="P:carbohydrate catabolic process"/>
    <property type="evidence" value="ECO:0007669"/>
    <property type="project" value="TreeGrafter"/>
</dbReference>
<dbReference type="PANTHER" id="PTHR10889">
    <property type="entry name" value="DEOXYRIBOSE-PHOSPHATE ALDOLASE"/>
    <property type="match status" value="1"/>
</dbReference>
<evidence type="ECO:0000256" key="2">
    <source>
        <dbReference type="ARBA" id="ARBA00022490"/>
    </source>
</evidence>
<dbReference type="UniPathway" id="UPA00002">
    <property type="reaction ID" value="UER00468"/>
</dbReference>
<comment type="similarity">
    <text evidence="1 7">Belongs to the DeoC/FbaB aldolase family. DeoC type 1 subfamily.</text>
</comment>
<reference evidence="8 9" key="1">
    <citation type="submission" date="2019-02" db="EMBL/GenBank/DDBJ databases">
        <title>Deep-cultivation of Planctomycetes and their phenomic and genomic characterization uncovers novel biology.</title>
        <authorList>
            <person name="Wiegand S."/>
            <person name="Jogler M."/>
            <person name="Boedeker C."/>
            <person name="Pinto D."/>
            <person name="Vollmers J."/>
            <person name="Rivas-Marin E."/>
            <person name="Kohn T."/>
            <person name="Peeters S.H."/>
            <person name="Heuer A."/>
            <person name="Rast P."/>
            <person name="Oberbeckmann S."/>
            <person name="Bunk B."/>
            <person name="Jeske O."/>
            <person name="Meyerdierks A."/>
            <person name="Storesund J.E."/>
            <person name="Kallscheuer N."/>
            <person name="Luecker S."/>
            <person name="Lage O.M."/>
            <person name="Pohl T."/>
            <person name="Merkel B.J."/>
            <person name="Hornburger P."/>
            <person name="Mueller R.-W."/>
            <person name="Bruemmer F."/>
            <person name="Labrenz M."/>
            <person name="Spormann A.M."/>
            <person name="Op den Camp H."/>
            <person name="Overmann J."/>
            <person name="Amann R."/>
            <person name="Jetten M.S.M."/>
            <person name="Mascher T."/>
            <person name="Medema M.H."/>
            <person name="Devos D.P."/>
            <person name="Kaster A.-K."/>
            <person name="Ovreas L."/>
            <person name="Rohde M."/>
            <person name="Galperin M.Y."/>
            <person name="Jogler C."/>
        </authorList>
    </citation>
    <scope>NUCLEOTIDE SEQUENCE [LARGE SCALE GENOMIC DNA]</scope>
    <source>
        <strain evidence="8 9">CA12</strain>
    </source>
</reference>
<keyword evidence="4 7" id="KW-0704">Schiff base</keyword>
<evidence type="ECO:0000256" key="5">
    <source>
        <dbReference type="ARBA" id="ARBA00048791"/>
    </source>
</evidence>
<comment type="catalytic activity">
    <reaction evidence="5 7">
        <text>2-deoxy-D-ribose 5-phosphate = D-glyceraldehyde 3-phosphate + acetaldehyde</text>
        <dbReference type="Rhea" id="RHEA:12821"/>
        <dbReference type="ChEBI" id="CHEBI:15343"/>
        <dbReference type="ChEBI" id="CHEBI:59776"/>
        <dbReference type="ChEBI" id="CHEBI:62877"/>
        <dbReference type="EC" id="4.1.2.4"/>
    </reaction>
</comment>
<evidence type="ECO:0000313" key="9">
    <source>
        <dbReference type="Proteomes" id="UP000318741"/>
    </source>
</evidence>
<dbReference type="Proteomes" id="UP000318741">
    <property type="component" value="Chromosome"/>
</dbReference>
<dbReference type="SUPFAM" id="SSF51569">
    <property type="entry name" value="Aldolase"/>
    <property type="match status" value="1"/>
</dbReference>
<dbReference type="Pfam" id="PF01791">
    <property type="entry name" value="DeoC"/>
    <property type="match status" value="1"/>
</dbReference>
<dbReference type="NCBIfam" id="TIGR00126">
    <property type="entry name" value="deoC"/>
    <property type="match status" value="1"/>
</dbReference>
<protein>
    <recommendedName>
        <fullName evidence="7">Deoxyribose-phosphate aldolase</fullName>
        <shortName evidence="7">DERA</shortName>
        <ecNumber evidence="7">4.1.2.4</ecNumber>
    </recommendedName>
    <alternativeName>
        <fullName evidence="7">2-deoxy-D-ribose 5-phosphate aldolase</fullName>
    </alternativeName>
    <alternativeName>
        <fullName evidence="7">Phosphodeoxyriboaldolase</fullName>
        <shortName evidence="7">Deoxyriboaldolase</shortName>
    </alternativeName>
</protein>
<dbReference type="GO" id="GO:0005737">
    <property type="term" value="C:cytoplasm"/>
    <property type="evidence" value="ECO:0007669"/>
    <property type="project" value="UniProtKB-SubCell"/>
</dbReference>
<dbReference type="Gene3D" id="3.20.20.70">
    <property type="entry name" value="Aldolase class I"/>
    <property type="match status" value="1"/>
</dbReference>
<evidence type="ECO:0000256" key="6">
    <source>
        <dbReference type="ARBA" id="ARBA00056337"/>
    </source>
</evidence>
<dbReference type="InterPro" id="IPR002915">
    <property type="entry name" value="DeoC/FbaB/LacD_aldolase"/>
</dbReference>
<dbReference type="CDD" id="cd00959">
    <property type="entry name" value="DeoC"/>
    <property type="match status" value="1"/>
</dbReference>
<dbReference type="GO" id="GO:0006018">
    <property type="term" value="P:2-deoxyribose 1-phosphate catabolic process"/>
    <property type="evidence" value="ECO:0007669"/>
    <property type="project" value="UniProtKB-UniRule"/>
</dbReference>
<evidence type="ECO:0000256" key="3">
    <source>
        <dbReference type="ARBA" id="ARBA00023239"/>
    </source>
</evidence>
<comment type="subcellular location">
    <subcellularLocation>
        <location evidence="7">Cytoplasm</location>
    </subcellularLocation>
</comment>
<keyword evidence="9" id="KW-1185">Reference proteome</keyword>
<sequence>MVPFDSSQPDWTLPDLAGLIDHALLAPTLTAADYDRGCDLAAAYQVASVCVSPHKIADVARRLRGTGVKVGTVIGFPHGLHASAIKAAEARTALADGAVELDMVVNVSRIKTGDWDYVSRDIAAVTAAAREAGAKTKVIFETGHLTDPEKIKLCELCGVAGADWVKTSTGFGPGGATDHDLNLMRQHAPPGVQVKASGGIKTLDRLLEVRALGVTRAGMSGTAAVLGEACDRLGLPRRWSEPATDGAY</sequence>
<evidence type="ECO:0000256" key="4">
    <source>
        <dbReference type="ARBA" id="ARBA00023270"/>
    </source>
</evidence>
<dbReference type="GO" id="GO:0009264">
    <property type="term" value="P:deoxyribonucleotide catabolic process"/>
    <property type="evidence" value="ECO:0007669"/>
    <property type="project" value="UniProtKB-UniRule"/>
</dbReference>
<dbReference type="InterPro" id="IPR011343">
    <property type="entry name" value="DeoC"/>
</dbReference>
<evidence type="ECO:0000256" key="1">
    <source>
        <dbReference type="ARBA" id="ARBA00010936"/>
    </source>
</evidence>
<dbReference type="PIRSF" id="PIRSF001357">
    <property type="entry name" value="DeoC"/>
    <property type="match status" value="1"/>
</dbReference>
<accession>A0A517P3V8</accession>
<dbReference type="GO" id="GO:0004139">
    <property type="term" value="F:deoxyribose-phosphate aldolase activity"/>
    <property type="evidence" value="ECO:0007669"/>
    <property type="project" value="UniProtKB-UniRule"/>
</dbReference>
<feature type="active site" description="Schiff-base intermediate with acetaldehyde" evidence="7">
    <location>
        <position position="166"/>
    </location>
</feature>
<dbReference type="HAMAP" id="MF_00114">
    <property type="entry name" value="DeoC_type1"/>
    <property type="match status" value="1"/>
</dbReference>
<name>A0A517P3V8_9PLAN</name>
<dbReference type="OrthoDB" id="9778711at2"/>
<dbReference type="KEGG" id="acaf:CA12_01220"/>
<feature type="active site" description="Proton donor/acceptor" evidence="7">
    <location>
        <position position="102"/>
    </location>
</feature>
<keyword evidence="2 7" id="KW-0963">Cytoplasm</keyword>
<dbReference type="InterPro" id="IPR028581">
    <property type="entry name" value="DeoC_typeI"/>
</dbReference>
<evidence type="ECO:0000313" key="8">
    <source>
        <dbReference type="EMBL" id="QDT14054.1"/>
    </source>
</evidence>
<organism evidence="8 9">
    <name type="scientific">Alienimonas californiensis</name>
    <dbReference type="NCBI Taxonomy" id="2527989"/>
    <lineage>
        <taxon>Bacteria</taxon>
        <taxon>Pseudomonadati</taxon>
        <taxon>Planctomycetota</taxon>
        <taxon>Planctomycetia</taxon>
        <taxon>Planctomycetales</taxon>
        <taxon>Planctomycetaceae</taxon>
        <taxon>Alienimonas</taxon>
    </lineage>
</organism>
<comment type="function">
    <text evidence="6 7">Catalyzes a reversible aldol reaction between acetaldehyde and D-glyceraldehyde 3-phosphate to generate 2-deoxy-D-ribose 5-phosphate.</text>
</comment>
<dbReference type="FunFam" id="3.20.20.70:FF:000044">
    <property type="entry name" value="Deoxyribose-phosphate aldolase"/>
    <property type="match status" value="1"/>
</dbReference>
<dbReference type="RefSeq" id="WP_145356660.1">
    <property type="nucleotide sequence ID" value="NZ_CP036265.1"/>
</dbReference>